<feature type="binding site" evidence="9">
    <location>
        <begin position="244"/>
        <end position="248"/>
    </location>
    <ligand>
        <name>FAD</name>
        <dbReference type="ChEBI" id="CHEBI:57692"/>
    </ligand>
</feature>
<keyword evidence="2" id="KW-0813">Transport</keyword>
<dbReference type="GO" id="GO:0033539">
    <property type="term" value="P:fatty acid beta-oxidation using acyl-CoA dehydrogenase"/>
    <property type="evidence" value="ECO:0007669"/>
    <property type="project" value="TreeGrafter"/>
</dbReference>
<evidence type="ECO:0000256" key="4">
    <source>
        <dbReference type="ARBA" id="ARBA00022827"/>
    </source>
</evidence>
<comment type="function">
    <text evidence="6">The electron transfer flavoprotein serves as a specific electron acceptor for other dehydrogenases. It transfers the electrons to the main respiratory chain via ETF-ubiquinone oxidoreductase (ETF dehydrogenase).</text>
</comment>
<feature type="binding site" evidence="9">
    <location>
        <position position="205"/>
    </location>
    <ligand>
        <name>FAD</name>
        <dbReference type="ChEBI" id="CHEBI:57692"/>
    </ligand>
</feature>
<dbReference type="Pfam" id="PF00766">
    <property type="entry name" value="ETF_alpha"/>
    <property type="match status" value="1"/>
</dbReference>
<proteinExistence type="inferred from homology"/>
<dbReference type="PANTHER" id="PTHR43153">
    <property type="entry name" value="ELECTRON TRANSFER FLAVOPROTEIN ALPHA"/>
    <property type="match status" value="1"/>
</dbReference>
<dbReference type="EMBL" id="CP060244">
    <property type="protein sequence ID" value="QNT77788.1"/>
    <property type="molecule type" value="Genomic_DNA"/>
</dbReference>
<dbReference type="PROSITE" id="PS00696">
    <property type="entry name" value="ETF_ALPHA"/>
    <property type="match status" value="1"/>
</dbReference>
<dbReference type="Gene3D" id="3.40.50.1220">
    <property type="entry name" value="TPP-binding domain"/>
    <property type="match status" value="1"/>
</dbReference>
<comment type="cofactor">
    <cofactor evidence="9">
        <name>FAD</name>
        <dbReference type="ChEBI" id="CHEBI:57692"/>
    </cofactor>
    <text evidence="9">Binds 1 FAD per dimer.</text>
</comment>
<dbReference type="CDD" id="cd01715">
    <property type="entry name" value="ETF_alpha"/>
    <property type="match status" value="1"/>
</dbReference>
<evidence type="ECO:0000256" key="2">
    <source>
        <dbReference type="ARBA" id="ARBA00022448"/>
    </source>
</evidence>
<dbReference type="InterPro" id="IPR014730">
    <property type="entry name" value="ETF_a/b_N"/>
</dbReference>
<dbReference type="InterPro" id="IPR014731">
    <property type="entry name" value="ETF_asu_C"/>
</dbReference>
<keyword evidence="3" id="KW-0285">Flavoprotein</keyword>
<dbReference type="RefSeq" id="WP_203414204.1">
    <property type="nucleotide sequence ID" value="NZ_CP060244.1"/>
</dbReference>
<evidence type="ECO:0000313" key="12">
    <source>
        <dbReference type="Proteomes" id="UP000516349"/>
    </source>
</evidence>
<dbReference type="Gene3D" id="3.40.50.620">
    <property type="entry name" value="HUPs"/>
    <property type="match status" value="1"/>
</dbReference>
<dbReference type="KEGG" id="ebla:JGUZn3_05420"/>
<dbReference type="AlphaFoldDB" id="A0A7H1NPS8"/>
<accession>A0A7H1NPS8</accession>
<dbReference type="SUPFAM" id="SSF52402">
    <property type="entry name" value="Adenine nucleotide alpha hydrolases-like"/>
    <property type="match status" value="1"/>
</dbReference>
<dbReference type="InterPro" id="IPR033947">
    <property type="entry name" value="ETF_alpha_N"/>
</dbReference>
<gene>
    <name evidence="11" type="primary">etfA</name>
    <name evidence="11" type="ORF">JGUZn3_05420</name>
</gene>
<evidence type="ECO:0000256" key="8">
    <source>
        <dbReference type="ARBA" id="ARBA00079299"/>
    </source>
</evidence>
<evidence type="ECO:0000256" key="6">
    <source>
        <dbReference type="ARBA" id="ARBA00025649"/>
    </source>
</evidence>
<dbReference type="SMART" id="SM00893">
    <property type="entry name" value="ETF"/>
    <property type="match status" value="1"/>
</dbReference>
<feature type="binding site" evidence="9">
    <location>
        <begin position="261"/>
        <end position="268"/>
    </location>
    <ligand>
        <name>FAD</name>
        <dbReference type="ChEBI" id="CHEBI:57692"/>
    </ligand>
</feature>
<feature type="binding site" evidence="9">
    <location>
        <begin position="230"/>
        <end position="231"/>
    </location>
    <ligand>
        <name>FAD</name>
        <dbReference type="ChEBI" id="CHEBI:57692"/>
    </ligand>
</feature>
<feature type="binding site" evidence="9">
    <location>
        <position position="282"/>
    </location>
    <ligand>
        <name>FAD</name>
        <dbReference type="ChEBI" id="CHEBI:57692"/>
    </ligand>
</feature>
<dbReference type="GO" id="GO:0050660">
    <property type="term" value="F:flavin adenine dinucleotide binding"/>
    <property type="evidence" value="ECO:0007669"/>
    <property type="project" value="InterPro"/>
</dbReference>
<evidence type="ECO:0000256" key="7">
    <source>
        <dbReference type="ARBA" id="ARBA00068674"/>
    </source>
</evidence>
<keyword evidence="5" id="KW-0249">Electron transport</keyword>
<dbReference type="Pfam" id="PF01012">
    <property type="entry name" value="ETF"/>
    <property type="match status" value="1"/>
</dbReference>
<protein>
    <recommendedName>
        <fullName evidence="7">Electron transfer flavoprotein subunit alpha</fullName>
    </recommendedName>
    <alternativeName>
        <fullName evidence="8">Electron transfer flavoprotein large subunit</fullName>
    </alternativeName>
</protein>
<reference evidence="11 12" key="1">
    <citation type="submission" date="2020-08" db="EMBL/GenBank/DDBJ databases">
        <title>Complete genome sequence of Entomobacter blattae G55GP.</title>
        <authorList>
            <person name="Poehlein A."/>
            <person name="Guzman J."/>
            <person name="Daniel R."/>
            <person name="Vilcinskas A."/>
        </authorList>
    </citation>
    <scope>NUCLEOTIDE SEQUENCE [LARGE SCALE GENOMIC DNA]</scope>
    <source>
        <strain evidence="11 12">G55GP</strain>
    </source>
</reference>
<evidence type="ECO:0000256" key="3">
    <source>
        <dbReference type="ARBA" id="ARBA00022630"/>
    </source>
</evidence>
<evidence type="ECO:0000313" key="11">
    <source>
        <dbReference type="EMBL" id="QNT77788.1"/>
    </source>
</evidence>
<evidence type="ECO:0000256" key="1">
    <source>
        <dbReference type="ARBA" id="ARBA00005817"/>
    </source>
</evidence>
<keyword evidence="4 9" id="KW-0274">FAD</keyword>
<evidence type="ECO:0000256" key="5">
    <source>
        <dbReference type="ARBA" id="ARBA00022982"/>
    </source>
</evidence>
<dbReference type="PANTHER" id="PTHR43153:SF1">
    <property type="entry name" value="ELECTRON TRANSFER FLAVOPROTEIN SUBUNIT ALPHA, MITOCHONDRIAL"/>
    <property type="match status" value="1"/>
</dbReference>
<name>A0A7H1NPS8_9PROT</name>
<comment type="similarity">
    <text evidence="1">Belongs to the ETF alpha-subunit/FixB family.</text>
</comment>
<dbReference type="InterPro" id="IPR001308">
    <property type="entry name" value="ETF_a/FixB"/>
</dbReference>
<dbReference type="InterPro" id="IPR018206">
    <property type="entry name" value="ETF_asu_C_CS"/>
</dbReference>
<evidence type="ECO:0000256" key="9">
    <source>
        <dbReference type="PIRSR" id="PIRSR000089-1"/>
    </source>
</evidence>
<sequence length="312" mass="33405">MAILVFLEYEGNNLRPSSYSAVQAATLIGEEVHAFLAGTDSTLSTEVVGAACRIKGLKKVLLCKHEAFGHMLAEPLAAQAAALAENYTHILAASSSVSRAFMPRLAALLDVQPISDVVAIQNPTTFKRPMYAGSVMATVCSHDEKQVLTIRHSSFGTAEKDSEQVPVEPVEIADLPVKTEFVSVKLSESERPELENARVVISGGRGLQNEENFHLLEPLADKLNAAIGASRAAVDAGYVSNEYQVGQTGKIVAPELYIAIGISGAIQHIAGIKESRVIVAINKDPDAPIFQVADYGMVGDLFEILPKLEKII</sequence>
<dbReference type="SUPFAM" id="SSF52467">
    <property type="entry name" value="DHS-like NAD/FAD-binding domain"/>
    <property type="match status" value="1"/>
</dbReference>
<dbReference type="InterPro" id="IPR014729">
    <property type="entry name" value="Rossmann-like_a/b/a_fold"/>
</dbReference>
<organism evidence="11 12">
    <name type="scientific">Entomobacter blattae</name>
    <dbReference type="NCBI Taxonomy" id="2762277"/>
    <lineage>
        <taxon>Bacteria</taxon>
        <taxon>Pseudomonadati</taxon>
        <taxon>Pseudomonadota</taxon>
        <taxon>Alphaproteobacteria</taxon>
        <taxon>Acetobacterales</taxon>
        <taxon>Acetobacteraceae</taxon>
        <taxon>Entomobacter</taxon>
    </lineage>
</organism>
<dbReference type="Proteomes" id="UP000516349">
    <property type="component" value="Chromosome"/>
</dbReference>
<dbReference type="PIRSF" id="PIRSF000089">
    <property type="entry name" value="Electra_flavoP_a"/>
    <property type="match status" value="1"/>
</dbReference>
<feature type="domain" description="Electron transfer flavoprotein alpha/beta-subunit N-terminal" evidence="10">
    <location>
        <begin position="3"/>
        <end position="185"/>
    </location>
</feature>
<keyword evidence="12" id="KW-1185">Reference proteome</keyword>
<dbReference type="FunFam" id="3.40.50.1220:FF:000001">
    <property type="entry name" value="Electron transfer flavoprotein, alpha subunit"/>
    <property type="match status" value="1"/>
</dbReference>
<evidence type="ECO:0000259" key="10">
    <source>
        <dbReference type="SMART" id="SM00893"/>
    </source>
</evidence>
<dbReference type="GO" id="GO:0009055">
    <property type="term" value="F:electron transfer activity"/>
    <property type="evidence" value="ECO:0007669"/>
    <property type="project" value="InterPro"/>
</dbReference>
<dbReference type="InterPro" id="IPR029035">
    <property type="entry name" value="DHS-like_NAD/FAD-binding_dom"/>
</dbReference>